<dbReference type="AlphaFoldDB" id="A0A0C1TQN4"/>
<proteinExistence type="predicted"/>
<reference evidence="2 3" key="1">
    <citation type="submission" date="2015-01" db="EMBL/GenBank/DDBJ databases">
        <title>Genome sequence of the anaerobic bacterium Geobacter soli GSS01, a dissimilatory Fe(III) reducer from soil.</title>
        <authorList>
            <person name="Yang G."/>
            <person name="Zhou S."/>
        </authorList>
    </citation>
    <scope>NUCLEOTIDE SEQUENCE [LARGE SCALE GENOMIC DNA]</scope>
    <source>
        <strain evidence="2 3">GSS01</strain>
    </source>
</reference>
<gene>
    <name evidence="2" type="ORF">SE37_02580</name>
</gene>
<evidence type="ECO:0000313" key="3">
    <source>
        <dbReference type="Proteomes" id="UP000031433"/>
    </source>
</evidence>
<dbReference type="InterPro" id="IPR007899">
    <property type="entry name" value="CHAD_dom"/>
</dbReference>
<dbReference type="Gene3D" id="1.40.20.10">
    <property type="entry name" value="CHAD domain"/>
    <property type="match status" value="1"/>
</dbReference>
<comment type="caution">
    <text evidence="2">The sequence shown here is derived from an EMBL/GenBank/DDBJ whole genome shotgun (WGS) entry which is preliminary data.</text>
</comment>
<dbReference type="Proteomes" id="UP000031433">
    <property type="component" value="Unassembled WGS sequence"/>
</dbReference>
<dbReference type="Pfam" id="PF05235">
    <property type="entry name" value="CHAD"/>
    <property type="match status" value="1"/>
</dbReference>
<dbReference type="SMART" id="SM00880">
    <property type="entry name" value="CHAD"/>
    <property type="match status" value="1"/>
</dbReference>
<sequence length="296" mass="33537">MRISGHTPLWIAARALLAGRVDDFFDRWRRAAETFDPEDIHDLRVSSRRLREGFLLFAAAYRPESVRRAARGVRKVTRLLGALRNTDEALVFFRRMAETAAGSAGRHLARIIARHEDLRREQRRQLRRGLRELDPRRTREALARIVASPALFSPPPSGIDPFTTIAAFAADRLRERLDHVLALVPDACREADVEAQHRLRIAVKHYRYRLEILSFLPGDAFAALHAAIKAYQDVLGTMHDLDVFAGIVRHEGLPSADECVILTHIAGERHRQFALFAGLLAETPFEAIGEQVRRAL</sequence>
<dbReference type="PANTHER" id="PTHR39339:SF1">
    <property type="entry name" value="CHAD DOMAIN-CONTAINING PROTEIN"/>
    <property type="match status" value="1"/>
</dbReference>
<dbReference type="PANTHER" id="PTHR39339">
    <property type="entry name" value="SLR1444 PROTEIN"/>
    <property type="match status" value="1"/>
</dbReference>
<dbReference type="InterPro" id="IPR038186">
    <property type="entry name" value="CHAD_dom_sf"/>
</dbReference>
<keyword evidence="3" id="KW-1185">Reference proteome</keyword>
<dbReference type="EMBL" id="JXBL01000001">
    <property type="protein sequence ID" value="KIE41593.1"/>
    <property type="molecule type" value="Genomic_DNA"/>
</dbReference>
<organism evidence="2 3">
    <name type="scientific">Geobacter soli</name>
    <dbReference type="NCBI Taxonomy" id="1510391"/>
    <lineage>
        <taxon>Bacteria</taxon>
        <taxon>Pseudomonadati</taxon>
        <taxon>Thermodesulfobacteriota</taxon>
        <taxon>Desulfuromonadia</taxon>
        <taxon>Geobacterales</taxon>
        <taxon>Geobacteraceae</taxon>
        <taxon>Geobacter</taxon>
    </lineage>
</organism>
<feature type="domain" description="CHAD" evidence="1">
    <location>
        <begin position="6"/>
        <end position="293"/>
    </location>
</feature>
<dbReference type="PROSITE" id="PS51708">
    <property type="entry name" value="CHAD"/>
    <property type="match status" value="1"/>
</dbReference>
<protein>
    <submittedName>
        <fullName evidence="2">Metal-binding protein</fullName>
    </submittedName>
</protein>
<name>A0A0C1TQN4_9BACT</name>
<accession>A0A0C1TQN4</accession>
<evidence type="ECO:0000259" key="1">
    <source>
        <dbReference type="PROSITE" id="PS51708"/>
    </source>
</evidence>
<evidence type="ECO:0000313" key="2">
    <source>
        <dbReference type="EMBL" id="KIE41593.1"/>
    </source>
</evidence>